<dbReference type="SUPFAM" id="SSF52540">
    <property type="entry name" value="P-loop containing nucleoside triphosphate hydrolases"/>
    <property type="match status" value="1"/>
</dbReference>
<dbReference type="PANTHER" id="PTHR10605">
    <property type="entry name" value="HEPARAN SULFATE SULFOTRANSFERASE"/>
    <property type="match status" value="1"/>
</dbReference>
<dbReference type="EMBL" id="CP060139">
    <property type="protein sequence ID" value="QNR23545.1"/>
    <property type="molecule type" value="Genomic_DNA"/>
</dbReference>
<dbReference type="KEGG" id="chyd:H4K34_14325"/>
<dbReference type="InterPro" id="IPR037359">
    <property type="entry name" value="NST/OST"/>
</dbReference>
<dbReference type="InterPro" id="IPR027417">
    <property type="entry name" value="P-loop_NTPase"/>
</dbReference>
<evidence type="ECO:0000313" key="2">
    <source>
        <dbReference type="EMBL" id="QNR23545.1"/>
    </source>
</evidence>
<name>A0A7H0VCU7_9FLAO</name>
<organism evidence="2 3">
    <name type="scientific">Croceimicrobium hydrocarbonivorans</name>
    <dbReference type="NCBI Taxonomy" id="2761580"/>
    <lineage>
        <taxon>Bacteria</taxon>
        <taxon>Pseudomonadati</taxon>
        <taxon>Bacteroidota</taxon>
        <taxon>Flavobacteriia</taxon>
        <taxon>Flavobacteriales</taxon>
        <taxon>Owenweeksiaceae</taxon>
        <taxon>Croceimicrobium</taxon>
    </lineage>
</organism>
<gene>
    <name evidence="2" type="ORF">H4K34_14325</name>
</gene>
<evidence type="ECO:0000256" key="1">
    <source>
        <dbReference type="ARBA" id="ARBA00022679"/>
    </source>
</evidence>
<dbReference type="GO" id="GO:0008146">
    <property type="term" value="F:sulfotransferase activity"/>
    <property type="evidence" value="ECO:0007669"/>
    <property type="project" value="InterPro"/>
</dbReference>
<reference evidence="2 3" key="1">
    <citation type="submission" date="2020-08" db="EMBL/GenBank/DDBJ databases">
        <title>Croceimicrobium hydrocarbonivorans gen. nov., sp. nov., a novel marine bacterium isolated from a bacterial consortium that degrades polyethylene terephthalate.</title>
        <authorList>
            <person name="Liu R."/>
        </authorList>
    </citation>
    <scope>NUCLEOTIDE SEQUENCE [LARGE SCALE GENOMIC DNA]</scope>
    <source>
        <strain evidence="2 3">A20-9</strain>
    </source>
</reference>
<dbReference type="AlphaFoldDB" id="A0A7H0VCU7"/>
<keyword evidence="3" id="KW-1185">Reference proteome</keyword>
<accession>A0A7H0VCU7</accession>
<dbReference type="PANTHER" id="PTHR10605:SF56">
    <property type="entry name" value="BIFUNCTIONAL HEPARAN SULFATE N-DEACETYLASE_N-SULFOTRANSFERASE"/>
    <property type="match status" value="1"/>
</dbReference>
<dbReference type="Gene3D" id="3.40.50.300">
    <property type="entry name" value="P-loop containing nucleotide triphosphate hydrolases"/>
    <property type="match status" value="1"/>
</dbReference>
<dbReference type="Proteomes" id="UP000516305">
    <property type="component" value="Chromosome"/>
</dbReference>
<proteinExistence type="predicted"/>
<dbReference type="Pfam" id="PF13469">
    <property type="entry name" value="Sulfotransfer_3"/>
    <property type="match status" value="1"/>
</dbReference>
<sequence length="307" mass="36112">MDQKALLPDFVVIGAGKSGTTSLHEYLNQHPKIFMGDKEPNFFAYELLDPETLTDPTDKEHYFNSVYKLEDYLALFKEAKPDQLKGEVSNTYISNKDAWQRIKHYVPEAKLMAILRHPADRIFSRYFHLVRENEIPEGGDLNEVFNKESIWWRRPDLVNEGFYYRQLKPYFEHFDADQIKVFLYEDFIGKTDEVVKEAFQFLGVDPNVKVGTDVVYNKSGKVRNKSVDAIVGQESAPIRFLKKFAPGLHRQLKGSVTVNRWLNNVRNKNLEKPDFDPKLKQRIINEIYREDIENLQKLIKRDLKHWL</sequence>
<dbReference type="RefSeq" id="WP_210758077.1">
    <property type="nucleotide sequence ID" value="NZ_CP060139.1"/>
</dbReference>
<keyword evidence="1 2" id="KW-0808">Transferase</keyword>
<evidence type="ECO:0000313" key="3">
    <source>
        <dbReference type="Proteomes" id="UP000516305"/>
    </source>
</evidence>
<protein>
    <submittedName>
        <fullName evidence="2">Sulfotransferase</fullName>
    </submittedName>
</protein>